<accession>A0A0R2FZ33</accession>
<evidence type="ECO:0000259" key="3">
    <source>
        <dbReference type="Pfam" id="PF13649"/>
    </source>
</evidence>
<dbReference type="EMBL" id="JQAX01000002">
    <property type="protein sequence ID" value="KRN32534.1"/>
    <property type="molecule type" value="Genomic_DNA"/>
</dbReference>
<dbReference type="RefSeq" id="WP_022791317.1">
    <property type="nucleotide sequence ID" value="NZ_ATUU01000002.1"/>
</dbReference>
<keyword evidence="5" id="KW-1185">Reference proteome</keyword>
<organism evidence="4 5">
    <name type="scientific">Weissella halotolerans DSM 20190</name>
    <dbReference type="NCBI Taxonomy" id="1123500"/>
    <lineage>
        <taxon>Bacteria</taxon>
        <taxon>Bacillati</taxon>
        <taxon>Bacillota</taxon>
        <taxon>Bacilli</taxon>
        <taxon>Lactobacillales</taxon>
        <taxon>Lactobacillaceae</taxon>
        <taxon>Weissella</taxon>
    </lineage>
</organism>
<feature type="domain" description="Methyltransferase" evidence="3">
    <location>
        <begin position="38"/>
        <end position="134"/>
    </location>
</feature>
<keyword evidence="2 4" id="KW-0808">Transferase</keyword>
<dbReference type="GO" id="GO:0008168">
    <property type="term" value="F:methyltransferase activity"/>
    <property type="evidence" value="ECO:0007669"/>
    <property type="project" value="UniProtKB-KW"/>
</dbReference>
<dbReference type="Gene3D" id="3.40.50.150">
    <property type="entry name" value="Vaccinia Virus protein VP39"/>
    <property type="match status" value="1"/>
</dbReference>
<dbReference type="GO" id="GO:0032259">
    <property type="term" value="P:methylation"/>
    <property type="evidence" value="ECO:0007669"/>
    <property type="project" value="UniProtKB-KW"/>
</dbReference>
<dbReference type="PATRIC" id="fig|1123500.6.peg.895"/>
<dbReference type="PANTHER" id="PTHR43861">
    <property type="entry name" value="TRANS-ACONITATE 2-METHYLTRANSFERASE-RELATED"/>
    <property type="match status" value="1"/>
</dbReference>
<dbReference type="CDD" id="cd02440">
    <property type="entry name" value="AdoMet_MTases"/>
    <property type="match status" value="1"/>
</dbReference>
<evidence type="ECO:0000256" key="2">
    <source>
        <dbReference type="ARBA" id="ARBA00022679"/>
    </source>
</evidence>
<dbReference type="STRING" id="1123500.GCA_000420365_00532"/>
<dbReference type="InterPro" id="IPR041698">
    <property type="entry name" value="Methyltransf_25"/>
</dbReference>
<dbReference type="AlphaFoldDB" id="A0A0R2FZ33"/>
<dbReference type="InParanoid" id="A0A0R2FZ33"/>
<name>A0A0R2FZ33_9LACO</name>
<keyword evidence="1 4" id="KW-0489">Methyltransferase</keyword>
<evidence type="ECO:0000313" key="4">
    <source>
        <dbReference type="EMBL" id="KRN32534.1"/>
    </source>
</evidence>
<sequence>MNYQTFARLYDQLFDEEAYEDWLAYAHQVIRQPEGPLLELAGGAGRLAIMMKQTGFPEVMNFDLSEEMLTLAAEHAQEAGVQLPLIQGDMREWSGLELTFQTITCFADSLNYLADEQALLQTFQQVAQHLVVGGQFIFDVITPKQTDDIYPGYMYNWHDEQTAFMWSSFAVPEVAHQIEHELTFFMYQEEIDGYQQVQEFHMERTYPLATYQHLLTKAGFSNIQVSANYGKQDDLAGATRWFFNVTKE</sequence>
<dbReference type="eggNOG" id="COG2890">
    <property type="taxonomic scope" value="Bacteria"/>
</dbReference>
<dbReference type="SUPFAM" id="SSF53335">
    <property type="entry name" value="S-adenosyl-L-methionine-dependent methyltransferases"/>
    <property type="match status" value="1"/>
</dbReference>
<dbReference type="Pfam" id="PF13649">
    <property type="entry name" value="Methyltransf_25"/>
    <property type="match status" value="1"/>
</dbReference>
<evidence type="ECO:0000313" key="5">
    <source>
        <dbReference type="Proteomes" id="UP000051296"/>
    </source>
</evidence>
<protein>
    <submittedName>
        <fullName evidence="4">Methyltransferase</fullName>
    </submittedName>
</protein>
<proteinExistence type="predicted"/>
<dbReference type="Proteomes" id="UP000051296">
    <property type="component" value="Unassembled WGS sequence"/>
</dbReference>
<dbReference type="PANTHER" id="PTHR43861:SF1">
    <property type="entry name" value="TRANS-ACONITATE 2-METHYLTRANSFERASE"/>
    <property type="match status" value="1"/>
</dbReference>
<gene>
    <name evidence="4" type="ORF">IV68_GL000889</name>
</gene>
<reference evidence="4 5" key="1">
    <citation type="journal article" date="2015" name="Genome Announc.">
        <title>Expanding the biotechnology potential of lactobacilli through comparative genomics of 213 strains and associated genera.</title>
        <authorList>
            <person name="Sun Z."/>
            <person name="Harris H.M."/>
            <person name="McCann A."/>
            <person name="Guo C."/>
            <person name="Argimon S."/>
            <person name="Zhang W."/>
            <person name="Yang X."/>
            <person name="Jeffery I.B."/>
            <person name="Cooney J.C."/>
            <person name="Kagawa T.F."/>
            <person name="Liu W."/>
            <person name="Song Y."/>
            <person name="Salvetti E."/>
            <person name="Wrobel A."/>
            <person name="Rasinkangas P."/>
            <person name="Parkhill J."/>
            <person name="Rea M.C."/>
            <person name="O'Sullivan O."/>
            <person name="Ritari J."/>
            <person name="Douillard F.P."/>
            <person name="Paul Ross R."/>
            <person name="Yang R."/>
            <person name="Briner A.E."/>
            <person name="Felis G.E."/>
            <person name="de Vos W.M."/>
            <person name="Barrangou R."/>
            <person name="Klaenhammer T.R."/>
            <person name="Caufield P.W."/>
            <person name="Cui Y."/>
            <person name="Zhang H."/>
            <person name="O'Toole P.W."/>
        </authorList>
    </citation>
    <scope>NUCLEOTIDE SEQUENCE [LARGE SCALE GENOMIC DNA]</scope>
    <source>
        <strain evidence="4 5">DSM 20190</strain>
    </source>
</reference>
<dbReference type="OrthoDB" id="9811589at2"/>
<comment type="caution">
    <text evidence="4">The sequence shown here is derived from an EMBL/GenBank/DDBJ whole genome shotgun (WGS) entry which is preliminary data.</text>
</comment>
<dbReference type="FunCoup" id="A0A0R2FZ33">
    <property type="interactions" value="101"/>
</dbReference>
<dbReference type="Gene3D" id="2.20.25.110">
    <property type="entry name" value="S-adenosyl-L-methionine-dependent methyltransferases"/>
    <property type="match status" value="1"/>
</dbReference>
<evidence type="ECO:0000256" key="1">
    <source>
        <dbReference type="ARBA" id="ARBA00022603"/>
    </source>
</evidence>
<dbReference type="InterPro" id="IPR029063">
    <property type="entry name" value="SAM-dependent_MTases_sf"/>
</dbReference>